<organism evidence="3 4">
    <name type="scientific">Alishewanella jeotgali KCTC 22429</name>
    <dbReference type="NCBI Taxonomy" id="1129374"/>
    <lineage>
        <taxon>Bacteria</taxon>
        <taxon>Pseudomonadati</taxon>
        <taxon>Pseudomonadota</taxon>
        <taxon>Gammaproteobacteria</taxon>
        <taxon>Alteromonadales</taxon>
        <taxon>Alteromonadaceae</taxon>
        <taxon>Alishewanella</taxon>
    </lineage>
</organism>
<proteinExistence type="predicted"/>
<comment type="caution">
    <text evidence="3">The sequence shown here is derived from an EMBL/GenBank/DDBJ whole genome shotgun (WGS) entry which is preliminary data.</text>
</comment>
<dbReference type="Proteomes" id="UP000012046">
    <property type="component" value="Unassembled WGS sequence"/>
</dbReference>
<dbReference type="InterPro" id="IPR045584">
    <property type="entry name" value="Pilin-like"/>
</dbReference>
<dbReference type="eggNOG" id="COG4968">
    <property type="taxonomic scope" value="Bacteria"/>
</dbReference>
<keyword evidence="2" id="KW-0472">Membrane</keyword>
<dbReference type="InterPro" id="IPR031982">
    <property type="entry name" value="PilE-like"/>
</dbReference>
<dbReference type="Pfam" id="PF07963">
    <property type="entry name" value="N_methyl"/>
    <property type="match status" value="1"/>
</dbReference>
<dbReference type="AlphaFoldDB" id="H3ZCE6"/>
<dbReference type="GO" id="GO:0015628">
    <property type="term" value="P:protein secretion by the type II secretion system"/>
    <property type="evidence" value="ECO:0007669"/>
    <property type="project" value="InterPro"/>
</dbReference>
<dbReference type="STRING" id="1129374.AJE_05096"/>
<keyword evidence="2" id="KW-1133">Transmembrane helix</keyword>
<dbReference type="NCBIfam" id="TIGR02532">
    <property type="entry name" value="IV_pilin_GFxxxE"/>
    <property type="match status" value="1"/>
</dbReference>
<dbReference type="PRINTS" id="PR00813">
    <property type="entry name" value="BCTERIALGSPG"/>
</dbReference>
<dbReference type="EMBL" id="AHTH01000010">
    <property type="protein sequence ID" value="EHR41738.1"/>
    <property type="molecule type" value="Genomic_DNA"/>
</dbReference>
<evidence type="ECO:0000313" key="4">
    <source>
        <dbReference type="Proteomes" id="UP000012046"/>
    </source>
</evidence>
<dbReference type="RefSeq" id="WP_008949965.1">
    <property type="nucleotide sequence ID" value="NZ_AHTH01000010.1"/>
</dbReference>
<dbReference type="Pfam" id="PF16732">
    <property type="entry name" value="ComP_DUS"/>
    <property type="match status" value="1"/>
</dbReference>
<dbReference type="InterPro" id="IPR000983">
    <property type="entry name" value="Bac_GSPG_pilin"/>
</dbReference>
<keyword evidence="1" id="KW-0488">Methylation</keyword>
<evidence type="ECO:0000256" key="2">
    <source>
        <dbReference type="SAM" id="Phobius"/>
    </source>
</evidence>
<keyword evidence="2" id="KW-0812">Transmembrane</keyword>
<name>H3ZCE6_9ALTE</name>
<keyword evidence="4" id="KW-1185">Reference proteome</keyword>
<dbReference type="GO" id="GO:0015627">
    <property type="term" value="C:type II protein secretion system complex"/>
    <property type="evidence" value="ECO:0007669"/>
    <property type="project" value="InterPro"/>
</dbReference>
<protein>
    <submittedName>
        <fullName evidence="3">TppA protein</fullName>
    </submittedName>
</protein>
<feature type="transmembrane region" description="Helical" evidence="2">
    <location>
        <begin position="6"/>
        <end position="26"/>
    </location>
</feature>
<sequence length="133" mass="14755">MFTRGFSLLEMLVVLAILGILIQLSYPSYQQFVLRSYRAEAVTTLLELANRQEQRLLDTGRYSDQLADLGVSSADTSSGRYRIQLVIDSDGTAFQIILTAQGAQQHDSACQQFSINHLGQRNHGVSAALSCWD</sequence>
<dbReference type="GO" id="GO:0043683">
    <property type="term" value="P:type IV pilus assembly"/>
    <property type="evidence" value="ECO:0007669"/>
    <property type="project" value="InterPro"/>
</dbReference>
<reference evidence="3 4" key="1">
    <citation type="journal article" date="2012" name="J. Bacteriol.">
        <title>Genome Sequence of Extracellular-Protease-Producing Alishewanella jeotgali Isolated from Traditional Korean Fermented Seafood.</title>
        <authorList>
            <person name="Jung J."/>
            <person name="Chun J."/>
            <person name="Park W."/>
        </authorList>
    </citation>
    <scope>NUCLEOTIDE SEQUENCE [LARGE SCALE GENOMIC DNA]</scope>
    <source>
        <strain evidence="3 4">KCTC 22429</strain>
    </source>
</reference>
<gene>
    <name evidence="3" type="ORF">AJE_05096</name>
</gene>
<evidence type="ECO:0000313" key="3">
    <source>
        <dbReference type="EMBL" id="EHR41738.1"/>
    </source>
</evidence>
<accession>H3ZCE6</accession>
<evidence type="ECO:0000256" key="1">
    <source>
        <dbReference type="ARBA" id="ARBA00022481"/>
    </source>
</evidence>
<dbReference type="Gene3D" id="3.30.700.10">
    <property type="entry name" value="Glycoprotein, Type 4 Pilin"/>
    <property type="match status" value="1"/>
</dbReference>
<dbReference type="InterPro" id="IPR012902">
    <property type="entry name" value="N_methyl_site"/>
</dbReference>
<dbReference type="SUPFAM" id="SSF54523">
    <property type="entry name" value="Pili subunits"/>
    <property type="match status" value="1"/>
</dbReference>